<dbReference type="KEGG" id="pcad:129392207"/>
<evidence type="ECO:0000256" key="1">
    <source>
        <dbReference type="ARBA" id="ARBA00004123"/>
    </source>
</evidence>
<dbReference type="GO" id="GO:0006281">
    <property type="term" value="P:DNA repair"/>
    <property type="evidence" value="ECO:0007669"/>
    <property type="project" value="TreeGrafter"/>
</dbReference>
<dbReference type="GO" id="GO:0031298">
    <property type="term" value="C:replication fork protection complex"/>
    <property type="evidence" value="ECO:0007669"/>
    <property type="project" value="TreeGrafter"/>
</dbReference>
<dbReference type="GO" id="GO:0043111">
    <property type="term" value="P:replication fork arrest"/>
    <property type="evidence" value="ECO:0007669"/>
    <property type="project" value="TreeGrafter"/>
</dbReference>
<evidence type="ECO:0000256" key="3">
    <source>
        <dbReference type="ARBA" id="ARBA00023306"/>
    </source>
</evidence>
<dbReference type="Proteomes" id="UP000248484">
    <property type="component" value="Chromosome 6"/>
</dbReference>
<dbReference type="OrthoDB" id="310853at2759"/>
<evidence type="ECO:0000313" key="5">
    <source>
        <dbReference type="Proteomes" id="UP000248484"/>
    </source>
</evidence>
<dbReference type="GO" id="GO:0000076">
    <property type="term" value="P:DNA replication checkpoint signaling"/>
    <property type="evidence" value="ECO:0007669"/>
    <property type="project" value="TreeGrafter"/>
</dbReference>
<sequence>MDLYMMNCELLATCSALGYLEGDTYHKEPDCLESVKDLIRYLRHEDETRDVRQQLGAAQILQSDLLPILTQHCEDKPLFHAVIRLMVNLTQPALLCFGSVPKEPSFRHHFLQVLAYLQAYKEAFASEKAFGVLSETLYELLQLGWEERQEEDSLLIERILLLVRNVLHVPADLDQEKVILAGLSSRA</sequence>
<dbReference type="AlphaFoldDB" id="A0A9W2WR69"/>
<reference evidence="6" key="1">
    <citation type="submission" date="2025-08" db="UniProtKB">
        <authorList>
            <consortium name="RefSeq"/>
        </authorList>
    </citation>
    <scope>IDENTIFICATION</scope>
    <source>
        <tissue evidence="6">Muscle</tissue>
    </source>
</reference>
<keyword evidence="5" id="KW-1185">Reference proteome</keyword>
<protein>
    <submittedName>
        <fullName evidence="6">Protein timeless homolog</fullName>
    </submittedName>
</protein>
<keyword evidence="2" id="KW-0539">Nucleus</keyword>
<proteinExistence type="predicted"/>
<dbReference type="InterPro" id="IPR044998">
    <property type="entry name" value="Timeless"/>
</dbReference>
<dbReference type="PANTHER" id="PTHR22940">
    <property type="entry name" value="TIMEOUT/TIMELESS-2"/>
    <property type="match status" value="1"/>
</dbReference>
<dbReference type="Pfam" id="PF04821">
    <property type="entry name" value="TIMELESS"/>
    <property type="match status" value="1"/>
</dbReference>
<evidence type="ECO:0000256" key="2">
    <source>
        <dbReference type="ARBA" id="ARBA00023242"/>
    </source>
</evidence>
<dbReference type="PANTHER" id="PTHR22940:SF4">
    <property type="entry name" value="PROTEIN TIMELESS HOMOLOG"/>
    <property type="match status" value="1"/>
</dbReference>
<evidence type="ECO:0000313" key="6">
    <source>
        <dbReference type="RefSeq" id="XP_054941697.1"/>
    </source>
</evidence>
<dbReference type="GeneID" id="129392207"/>
<gene>
    <name evidence="6" type="primary">LOC129392207</name>
</gene>
<evidence type="ECO:0000259" key="4">
    <source>
        <dbReference type="Pfam" id="PF04821"/>
    </source>
</evidence>
<dbReference type="RefSeq" id="XP_054941697.1">
    <property type="nucleotide sequence ID" value="XM_055085722.1"/>
</dbReference>
<dbReference type="GO" id="GO:0003677">
    <property type="term" value="F:DNA binding"/>
    <property type="evidence" value="ECO:0007669"/>
    <property type="project" value="TreeGrafter"/>
</dbReference>
<comment type="subcellular location">
    <subcellularLocation>
        <location evidence="1">Nucleus</location>
    </subcellularLocation>
</comment>
<organism evidence="5 6">
    <name type="scientific">Physeter macrocephalus</name>
    <name type="common">Sperm whale</name>
    <name type="synonym">Physeter catodon</name>
    <dbReference type="NCBI Taxonomy" id="9755"/>
    <lineage>
        <taxon>Eukaryota</taxon>
        <taxon>Metazoa</taxon>
        <taxon>Chordata</taxon>
        <taxon>Craniata</taxon>
        <taxon>Vertebrata</taxon>
        <taxon>Euteleostomi</taxon>
        <taxon>Mammalia</taxon>
        <taxon>Eutheria</taxon>
        <taxon>Laurasiatheria</taxon>
        <taxon>Artiodactyla</taxon>
        <taxon>Whippomorpha</taxon>
        <taxon>Cetacea</taxon>
        <taxon>Odontoceti</taxon>
        <taxon>Physeteridae</taxon>
        <taxon>Physeter</taxon>
    </lineage>
</organism>
<accession>A0A9W2WR69</accession>
<dbReference type="InterPro" id="IPR006906">
    <property type="entry name" value="Timeless_N"/>
</dbReference>
<feature type="domain" description="Timeless N-terminal" evidence="4">
    <location>
        <begin position="24"/>
        <end position="175"/>
    </location>
</feature>
<name>A0A9W2WR69_PHYMC</name>
<keyword evidence="3" id="KW-0131">Cell cycle</keyword>